<dbReference type="AlphaFoldDB" id="A0A1H1NMG7"/>
<dbReference type="InterPro" id="IPR048032">
    <property type="entry name" value="ESAT6-like"/>
</dbReference>
<sequence>MSGNQIDRRDYDLSASQSAQDNFNAVAGRLLSLIDQRDQDVRNAMSDYEATGVSAEYSAKELRWKNAADNVRSIVATLQNSLAKNDETAQAAVNKAKSAVANIG</sequence>
<gene>
    <name evidence="1" type="ORF">SAMN04489834_0677</name>
</gene>
<dbReference type="EMBL" id="LT629742">
    <property type="protein sequence ID" value="SDS00182.1"/>
    <property type="molecule type" value="Genomic_DNA"/>
</dbReference>
<dbReference type="RefSeq" id="WP_083362789.1">
    <property type="nucleotide sequence ID" value="NZ_LT629742.1"/>
</dbReference>
<accession>A0A1H1NMG7</accession>
<keyword evidence="2" id="KW-1185">Reference proteome</keyword>
<dbReference type="Gene3D" id="1.10.287.1060">
    <property type="entry name" value="ESAT-6-like"/>
    <property type="match status" value="1"/>
</dbReference>
<reference evidence="2" key="1">
    <citation type="submission" date="2016-10" db="EMBL/GenBank/DDBJ databases">
        <authorList>
            <person name="Varghese N."/>
            <person name="Submissions S."/>
        </authorList>
    </citation>
    <scope>NUCLEOTIDE SEQUENCE [LARGE SCALE GENOMIC DNA]</scope>
    <source>
        <strain evidence="2">DSM 21772</strain>
    </source>
</reference>
<dbReference type="Proteomes" id="UP000181956">
    <property type="component" value="Chromosome I"/>
</dbReference>
<dbReference type="OrthoDB" id="4965508at2"/>
<evidence type="ECO:0000313" key="2">
    <source>
        <dbReference type="Proteomes" id="UP000181956"/>
    </source>
</evidence>
<proteinExistence type="predicted"/>
<dbReference type="STRING" id="412690.SAMN04489834_0677"/>
<evidence type="ECO:0000313" key="1">
    <source>
        <dbReference type="EMBL" id="SDS00182.1"/>
    </source>
</evidence>
<protein>
    <recommendedName>
        <fullName evidence="3">Pore-forming ESAT-6 family protein</fullName>
    </recommendedName>
</protein>
<name>A0A1H1NMG7_9MICO</name>
<evidence type="ECO:0008006" key="3">
    <source>
        <dbReference type="Google" id="ProtNLM"/>
    </source>
</evidence>
<dbReference type="NCBIfam" id="NF035935">
    <property type="entry name" value="ESAT6_3"/>
    <property type="match status" value="1"/>
</dbReference>
<organism evidence="1 2">
    <name type="scientific">Microterricola viridarii</name>
    <dbReference type="NCBI Taxonomy" id="412690"/>
    <lineage>
        <taxon>Bacteria</taxon>
        <taxon>Bacillati</taxon>
        <taxon>Actinomycetota</taxon>
        <taxon>Actinomycetes</taxon>
        <taxon>Micrococcales</taxon>
        <taxon>Microbacteriaceae</taxon>
        <taxon>Microterricola</taxon>
    </lineage>
</organism>